<dbReference type="RefSeq" id="WP_212902239.1">
    <property type="nucleotide sequence ID" value="NZ_BOPZ01000001.1"/>
</dbReference>
<dbReference type="PANTHER" id="PTHR11712:SF336">
    <property type="entry name" value="3-OXOACYL-[ACYL-CARRIER-PROTEIN] SYNTHASE, MITOCHONDRIAL"/>
    <property type="match status" value="1"/>
</dbReference>
<keyword evidence="19" id="KW-1185">Reference proteome</keyword>
<dbReference type="PANTHER" id="PTHR11712">
    <property type="entry name" value="POLYKETIDE SYNTHASE-RELATED"/>
    <property type="match status" value="1"/>
</dbReference>
<reference evidence="18" key="1">
    <citation type="submission" date="2021-03" db="EMBL/GenBank/DDBJ databases">
        <title>Taxonomic study of Clostridium polyendosporum from meadow-gley soil under rice.</title>
        <authorList>
            <person name="Kobayashi H."/>
            <person name="Tanizawa Y."/>
            <person name="Yagura M."/>
        </authorList>
    </citation>
    <scope>NUCLEOTIDE SEQUENCE</scope>
    <source>
        <strain evidence="18">JCM 30710</strain>
    </source>
</reference>
<evidence type="ECO:0000313" key="19">
    <source>
        <dbReference type="Proteomes" id="UP000679179"/>
    </source>
</evidence>
<dbReference type="InterPro" id="IPR016039">
    <property type="entry name" value="Thiolase-like"/>
</dbReference>
<dbReference type="EC" id="2.3.1.179" evidence="3 14"/>
<dbReference type="EMBL" id="BOPZ01000001">
    <property type="protein sequence ID" value="GIM27481.1"/>
    <property type="molecule type" value="Genomic_DNA"/>
</dbReference>
<feature type="active site" description="For beta-ketoacyl synthase activity" evidence="15">
    <location>
        <position position="162"/>
    </location>
</feature>
<dbReference type="InterPro" id="IPR014030">
    <property type="entry name" value="Ketoacyl_synth_N"/>
</dbReference>
<comment type="function">
    <text evidence="11 14">Involved in the type II fatty acid elongation cycle. Catalyzes the elongation of a wide range of acyl-ACP by the addition of two carbons from malonyl-ACP to an acyl acceptor. Can efficiently catalyze the conversion of palmitoleoyl-ACP (cis-hexadec-9-enoyl-ACP) to cis-vaccenoyl-ACP (cis-octadec-11-enoyl-ACP), an essential step in the thermal regulation of fatty acid composition.</text>
</comment>
<dbReference type="InterPro" id="IPR000794">
    <property type="entry name" value="Beta-ketoacyl_synthase"/>
</dbReference>
<gene>
    <name evidence="18" type="primary">fabF_1</name>
    <name evidence="18" type="ORF">CPJCM30710_01470</name>
</gene>
<dbReference type="SUPFAM" id="SSF53901">
    <property type="entry name" value="Thiolase-like"/>
    <property type="match status" value="2"/>
</dbReference>
<comment type="catalytic activity">
    <reaction evidence="13 14">
        <text>a fatty acyl-[ACP] + malonyl-[ACP] + H(+) = a 3-oxoacyl-[ACP] + holo-[ACP] + CO2</text>
        <dbReference type="Rhea" id="RHEA:22836"/>
        <dbReference type="Rhea" id="RHEA-COMP:9623"/>
        <dbReference type="Rhea" id="RHEA-COMP:9685"/>
        <dbReference type="Rhea" id="RHEA-COMP:9916"/>
        <dbReference type="Rhea" id="RHEA-COMP:14125"/>
        <dbReference type="ChEBI" id="CHEBI:15378"/>
        <dbReference type="ChEBI" id="CHEBI:16526"/>
        <dbReference type="ChEBI" id="CHEBI:64479"/>
        <dbReference type="ChEBI" id="CHEBI:78449"/>
        <dbReference type="ChEBI" id="CHEBI:78776"/>
        <dbReference type="ChEBI" id="CHEBI:138651"/>
    </reaction>
</comment>
<dbReference type="NCBIfam" id="NF005589">
    <property type="entry name" value="PRK07314.1"/>
    <property type="match status" value="1"/>
</dbReference>
<dbReference type="InterPro" id="IPR020841">
    <property type="entry name" value="PKS_Beta-ketoAc_synthase_dom"/>
</dbReference>
<comment type="pathway">
    <text evidence="1 14">Lipid metabolism; fatty acid biosynthesis.</text>
</comment>
<evidence type="ECO:0000256" key="13">
    <source>
        <dbReference type="ARBA" id="ARBA00047659"/>
    </source>
</evidence>
<keyword evidence="9 14" id="KW-0275">Fatty acid biosynthesis</keyword>
<dbReference type="PROSITE" id="PS00606">
    <property type="entry name" value="KS3_1"/>
    <property type="match status" value="1"/>
</dbReference>
<comment type="catalytic activity">
    <reaction evidence="12 14">
        <text>(9Z)-hexadecenoyl-[ACP] + malonyl-[ACP] + H(+) = 3-oxo-(11Z)-octadecenoyl-[ACP] + holo-[ACP] + CO2</text>
        <dbReference type="Rhea" id="RHEA:55040"/>
        <dbReference type="Rhea" id="RHEA-COMP:9623"/>
        <dbReference type="Rhea" id="RHEA-COMP:9685"/>
        <dbReference type="Rhea" id="RHEA-COMP:10800"/>
        <dbReference type="Rhea" id="RHEA-COMP:14074"/>
        <dbReference type="ChEBI" id="CHEBI:15378"/>
        <dbReference type="ChEBI" id="CHEBI:16526"/>
        <dbReference type="ChEBI" id="CHEBI:64479"/>
        <dbReference type="ChEBI" id="CHEBI:78449"/>
        <dbReference type="ChEBI" id="CHEBI:83989"/>
        <dbReference type="ChEBI" id="CHEBI:138538"/>
        <dbReference type="EC" id="2.3.1.179"/>
    </reaction>
</comment>
<name>A0A919VFG6_9CLOT</name>
<keyword evidence="10 14" id="KW-0012">Acyltransferase</keyword>
<keyword evidence="7" id="KW-0276">Fatty acid metabolism</keyword>
<evidence type="ECO:0000256" key="6">
    <source>
        <dbReference type="ARBA" id="ARBA00022679"/>
    </source>
</evidence>
<dbReference type="GO" id="GO:0004315">
    <property type="term" value="F:3-oxoacyl-[acyl-carrier-protein] synthase activity"/>
    <property type="evidence" value="ECO:0007669"/>
    <property type="project" value="UniProtKB-UniRule"/>
</dbReference>
<feature type="domain" description="Ketosynthase family 3 (KS3)" evidence="17">
    <location>
        <begin position="1"/>
        <end position="408"/>
    </location>
</feature>
<evidence type="ECO:0000256" key="8">
    <source>
        <dbReference type="ARBA" id="ARBA00023098"/>
    </source>
</evidence>
<dbReference type="AlphaFoldDB" id="A0A919VFG6"/>
<organism evidence="18 19">
    <name type="scientific">Clostridium polyendosporum</name>
    <dbReference type="NCBI Taxonomy" id="69208"/>
    <lineage>
        <taxon>Bacteria</taxon>
        <taxon>Bacillati</taxon>
        <taxon>Bacillota</taxon>
        <taxon>Clostridia</taxon>
        <taxon>Eubacteriales</taxon>
        <taxon>Clostridiaceae</taxon>
        <taxon>Clostridium</taxon>
    </lineage>
</organism>
<keyword evidence="8" id="KW-0443">Lipid metabolism</keyword>
<dbReference type="Gene3D" id="3.40.47.10">
    <property type="match status" value="1"/>
</dbReference>
<evidence type="ECO:0000313" key="18">
    <source>
        <dbReference type="EMBL" id="GIM27481.1"/>
    </source>
</evidence>
<dbReference type="GO" id="GO:0005829">
    <property type="term" value="C:cytosol"/>
    <property type="evidence" value="ECO:0007669"/>
    <property type="project" value="TreeGrafter"/>
</dbReference>
<dbReference type="Proteomes" id="UP000679179">
    <property type="component" value="Unassembled WGS sequence"/>
</dbReference>
<evidence type="ECO:0000256" key="2">
    <source>
        <dbReference type="ARBA" id="ARBA00008467"/>
    </source>
</evidence>
<accession>A0A919VFG6</accession>
<evidence type="ECO:0000256" key="9">
    <source>
        <dbReference type="ARBA" id="ARBA00023160"/>
    </source>
</evidence>
<protein>
    <recommendedName>
        <fullName evidence="4 14">3-oxoacyl-[acyl-carrier-protein] synthase 2</fullName>
        <ecNumber evidence="3 14">2.3.1.179</ecNumber>
    </recommendedName>
</protein>
<dbReference type="InterPro" id="IPR018201">
    <property type="entry name" value="Ketoacyl_synth_AS"/>
</dbReference>
<dbReference type="PIRSF" id="PIRSF000447">
    <property type="entry name" value="KAS_II"/>
    <property type="match status" value="1"/>
</dbReference>
<evidence type="ECO:0000256" key="14">
    <source>
        <dbReference type="PIRNR" id="PIRNR000447"/>
    </source>
</evidence>
<keyword evidence="5 14" id="KW-0444">Lipid biosynthesis</keyword>
<evidence type="ECO:0000256" key="7">
    <source>
        <dbReference type="ARBA" id="ARBA00022832"/>
    </source>
</evidence>
<dbReference type="NCBIfam" id="NF004970">
    <property type="entry name" value="PRK06333.1"/>
    <property type="match status" value="1"/>
</dbReference>
<proteinExistence type="inferred from homology"/>
<comment type="caution">
    <text evidence="18">The sequence shown here is derived from an EMBL/GenBank/DDBJ whole genome shotgun (WGS) entry which is preliminary data.</text>
</comment>
<dbReference type="GO" id="GO:0006633">
    <property type="term" value="P:fatty acid biosynthetic process"/>
    <property type="evidence" value="ECO:0007669"/>
    <property type="project" value="UniProtKB-UniRule"/>
</dbReference>
<dbReference type="PROSITE" id="PS52004">
    <property type="entry name" value="KS3_2"/>
    <property type="match status" value="1"/>
</dbReference>
<evidence type="ECO:0000256" key="3">
    <source>
        <dbReference type="ARBA" id="ARBA00012356"/>
    </source>
</evidence>
<dbReference type="NCBIfam" id="TIGR03150">
    <property type="entry name" value="fabF"/>
    <property type="match status" value="1"/>
</dbReference>
<dbReference type="SMART" id="SM00825">
    <property type="entry name" value="PKS_KS"/>
    <property type="match status" value="1"/>
</dbReference>
<keyword evidence="6 14" id="KW-0808">Transferase</keyword>
<dbReference type="FunFam" id="3.40.47.10:FF:000009">
    <property type="entry name" value="3-oxoacyl-[acyl-carrier-protein] synthase 2"/>
    <property type="match status" value="1"/>
</dbReference>
<evidence type="ECO:0000256" key="16">
    <source>
        <dbReference type="RuleBase" id="RU003694"/>
    </source>
</evidence>
<evidence type="ECO:0000256" key="12">
    <source>
        <dbReference type="ARBA" id="ARBA00047318"/>
    </source>
</evidence>
<evidence type="ECO:0000256" key="5">
    <source>
        <dbReference type="ARBA" id="ARBA00022516"/>
    </source>
</evidence>
<dbReference type="Pfam" id="PF02801">
    <property type="entry name" value="Ketoacyl-synt_C"/>
    <property type="match status" value="1"/>
</dbReference>
<evidence type="ECO:0000256" key="10">
    <source>
        <dbReference type="ARBA" id="ARBA00023315"/>
    </source>
</evidence>
<evidence type="ECO:0000256" key="15">
    <source>
        <dbReference type="PIRSR" id="PIRSR000447-1"/>
    </source>
</evidence>
<evidence type="ECO:0000256" key="11">
    <source>
        <dbReference type="ARBA" id="ARBA00024006"/>
    </source>
</evidence>
<evidence type="ECO:0000256" key="1">
    <source>
        <dbReference type="ARBA" id="ARBA00005194"/>
    </source>
</evidence>
<comment type="similarity">
    <text evidence="2 14 16">Belongs to the thiolase-like superfamily. Beta-ketoacyl-ACP synthases family.</text>
</comment>
<sequence>MKRVVITGMGAITPLGNDLASFWNGIKEGKSGVDFIKQFDTTDQKVKVAAEVKDFKPEEYIDKKEARRMDKYCQFAMAAAHQAILDSSLDLEKINKERLGVIVGSGIGGLYTIEEQVSKLNSRGPSKVSPFFIPMSIGNMAAGNIAIRYGARGICTSVVTACATATNCIGEAFRNIKFGFSDMMIAGGAESSITPMGIAGFASLNALSKNEDVTRASIPFDKEREGFVMGEGAGVVILEELEHALNRGAKIYGEVVGYGATCDAYHMTSPSPDGEGAARAMEFAIEEAGIKKAEVSYINAHGTSTPLNDKFETIAIKRVFGESAYNIPVSSTKSMTGHLLGAAGAIEAIVCAKATEENFIPPTIGYKIKDEDCDLDYVPTKGRDAVVNYAMSNSLGFGGHNAVVLFKKWTGR</sequence>
<dbReference type="CDD" id="cd00834">
    <property type="entry name" value="KAS_I_II"/>
    <property type="match status" value="1"/>
</dbReference>
<evidence type="ECO:0000256" key="4">
    <source>
        <dbReference type="ARBA" id="ARBA00014657"/>
    </source>
</evidence>
<evidence type="ECO:0000259" key="17">
    <source>
        <dbReference type="PROSITE" id="PS52004"/>
    </source>
</evidence>
<dbReference type="InterPro" id="IPR017568">
    <property type="entry name" value="3-oxoacyl-ACP_synth-2"/>
</dbReference>
<dbReference type="Pfam" id="PF00109">
    <property type="entry name" value="ketoacyl-synt"/>
    <property type="match status" value="1"/>
</dbReference>
<dbReference type="InterPro" id="IPR014031">
    <property type="entry name" value="Ketoacyl_synth_C"/>
</dbReference>